<protein>
    <submittedName>
        <fullName evidence="2">Uncharacterized protein</fullName>
    </submittedName>
</protein>
<reference evidence="2" key="1">
    <citation type="submission" date="2022-11" db="UniProtKB">
        <authorList>
            <consortium name="WormBaseParasite"/>
        </authorList>
    </citation>
    <scope>IDENTIFICATION</scope>
</reference>
<evidence type="ECO:0000313" key="2">
    <source>
        <dbReference type="WBParaSite" id="PEQ_0000797501-mRNA-1"/>
    </source>
</evidence>
<accession>A0A914S0Y3</accession>
<keyword evidence="1" id="KW-1185">Reference proteome</keyword>
<dbReference type="AlphaFoldDB" id="A0A914S0Y3"/>
<dbReference type="Proteomes" id="UP000887564">
    <property type="component" value="Unplaced"/>
</dbReference>
<sequence length="43" mass="4948">MPRTQKSLPSKKPNHDWSQISTMLRSSNRLSFGVLLISVVHRN</sequence>
<organism evidence="1 2">
    <name type="scientific">Parascaris equorum</name>
    <name type="common">Equine roundworm</name>
    <dbReference type="NCBI Taxonomy" id="6256"/>
    <lineage>
        <taxon>Eukaryota</taxon>
        <taxon>Metazoa</taxon>
        <taxon>Ecdysozoa</taxon>
        <taxon>Nematoda</taxon>
        <taxon>Chromadorea</taxon>
        <taxon>Rhabditida</taxon>
        <taxon>Spirurina</taxon>
        <taxon>Ascaridomorpha</taxon>
        <taxon>Ascaridoidea</taxon>
        <taxon>Ascarididae</taxon>
        <taxon>Parascaris</taxon>
    </lineage>
</organism>
<evidence type="ECO:0000313" key="1">
    <source>
        <dbReference type="Proteomes" id="UP000887564"/>
    </source>
</evidence>
<dbReference type="WBParaSite" id="PEQ_0000797501-mRNA-1">
    <property type="protein sequence ID" value="PEQ_0000797501-mRNA-1"/>
    <property type="gene ID" value="PEQ_0000797501"/>
</dbReference>
<name>A0A914S0Y3_PAREQ</name>
<proteinExistence type="predicted"/>